<keyword evidence="12" id="KW-1185">Reference proteome</keyword>
<dbReference type="Gene3D" id="1.10.287.280">
    <property type="match status" value="1"/>
</dbReference>
<keyword evidence="6 9" id="KW-0804">Transcription</keyword>
<dbReference type="SMART" id="SM01311">
    <property type="entry name" value="RPOL_N"/>
    <property type="match status" value="1"/>
</dbReference>
<comment type="function">
    <text evidence="9">DNA-dependent RNA polymerase catalyzes the transcription of DNA into RNA using the four ribonucleoside triphosphates as substrates.</text>
</comment>
<dbReference type="GO" id="GO:0019083">
    <property type="term" value="P:viral transcription"/>
    <property type="evidence" value="ECO:0007669"/>
    <property type="project" value="UniProtKB-KW"/>
</dbReference>
<dbReference type="GO" id="GO:0000428">
    <property type="term" value="C:DNA-directed RNA polymerase complex"/>
    <property type="evidence" value="ECO:0007669"/>
    <property type="project" value="UniProtKB-KW"/>
</dbReference>
<evidence type="ECO:0000256" key="7">
    <source>
        <dbReference type="ARBA" id="ARBA00023314"/>
    </source>
</evidence>
<evidence type="ECO:0000256" key="5">
    <source>
        <dbReference type="ARBA" id="ARBA00022695"/>
    </source>
</evidence>
<name>A0AAE6P0A0_9CAUD</name>
<dbReference type="InterPro" id="IPR037159">
    <property type="entry name" value="RNA_POL_N_sf"/>
</dbReference>
<evidence type="ECO:0000313" key="11">
    <source>
        <dbReference type="EMBL" id="QFR58646.1"/>
    </source>
</evidence>
<dbReference type="InterPro" id="IPR043502">
    <property type="entry name" value="DNA/RNA_pol_sf"/>
</dbReference>
<protein>
    <recommendedName>
        <fullName evidence="2 9">DNA-directed RNA polymerase</fullName>
        <ecNumber evidence="2 9">2.7.7.6</ecNumber>
    </recommendedName>
</protein>
<sequence>MKKKCLTAVLDLHAIQLQLEEEMFNGGIRRFEADQQRQIASGNESDTAWNRRLLSELIAPMAEGIQAYKEEYEGKRGRAPRALAFINCVENEVAAYITMKIVMDMLNTDVTLQAIAMNVADRIEDQVRFSKLEGHAAKYFEKVKKSLKASKTKSYRHAHNVAVVAEKSVSDRDADFSRWEAWPKDTLLQIGMTLLEILENSVFFNGQPVFLRTLRTNGGKHGVYYLQTSEHVGEWITAFKEHVAQLSPAYAPCVIPPRPWVSPFNGGFHTEKVASRIRLVKGNREHVRKLTKKQMPAVYKAVNALQATKWQVNKEVLQVVEDVIRLDLGYGVPSFKPLIDRENKPANPVPLEFQHLRGRELKEMLTPEQWHAFINWKGECTKLYTAETKRGSKSAATVRMVGQARKYSHFNAIYFVYALDSRSRVYAQSSTLSPQSNDLGKALLRFTEGQTINSAEALKWFLVNGANNWGWDKKTFDVRTANVLDGEFQDMCRDIAADPLTFTQWVNADSPYGFLAWCFEYARYLDALDEGTQDQFMTHLPVHQDGSCSGIQHYSAMLRDEVGAKAVNLKPSDSPQDIYGAVAQVVIQKNYAYMNADDAETFTSGSVTLTGAELRSMASAWDMIGITRGLTKKPVMTLPYGSTRLTCRESVIDYIVDLEEKEAQRAIAEGRTANPVHPFDNDRKDYLTTGAAYNYMTALIWPSISEVVKAPIVAMRMIRQLARFAAKRNEGLEYTLPTGFILQQKIMATDMLRVSTCLMGEIKMSLQIETDVVDETAMMGAAAPNFVHGHDASHLILTVCDLVDKGITSIAVIHDSFGTHAGRTADLRDSLRAEMVKMYQGRNALQSLLDEHEERWLVDTGIQVPEQGEFNLEEILVSDYCFA</sequence>
<evidence type="ECO:0000256" key="3">
    <source>
        <dbReference type="ARBA" id="ARBA00022478"/>
    </source>
</evidence>
<dbReference type="InterPro" id="IPR046950">
    <property type="entry name" value="DNA-dir_Rpol_C_phage-type"/>
</dbReference>
<dbReference type="PANTHER" id="PTHR10102">
    <property type="entry name" value="DNA-DIRECTED RNA POLYMERASE, MITOCHONDRIAL"/>
    <property type="match status" value="1"/>
</dbReference>
<feature type="domain" description="DNA-directed RNA polymerase N-terminal" evidence="10">
    <location>
        <begin position="14"/>
        <end position="307"/>
    </location>
</feature>
<dbReference type="InterPro" id="IPR024075">
    <property type="entry name" value="DNA-dir_RNA_pol_helix_hairp_sf"/>
</dbReference>
<dbReference type="GO" id="GO:0003899">
    <property type="term" value="F:DNA-directed RNA polymerase activity"/>
    <property type="evidence" value="ECO:0007669"/>
    <property type="project" value="UniProtKB-EC"/>
</dbReference>
<dbReference type="InterPro" id="IPR029262">
    <property type="entry name" value="RPOL_N"/>
</dbReference>
<dbReference type="Gene3D" id="1.10.150.20">
    <property type="entry name" value="5' to 3' exonuclease, C-terminal subdomain"/>
    <property type="match status" value="1"/>
</dbReference>
<dbReference type="SUPFAM" id="SSF56672">
    <property type="entry name" value="DNA/RNA polymerases"/>
    <property type="match status" value="1"/>
</dbReference>
<evidence type="ECO:0000256" key="9">
    <source>
        <dbReference type="RuleBase" id="RU003805"/>
    </source>
</evidence>
<dbReference type="Gene3D" id="1.10.287.260">
    <property type="match status" value="1"/>
</dbReference>
<proteinExistence type="inferred from homology"/>
<evidence type="ECO:0000256" key="1">
    <source>
        <dbReference type="ARBA" id="ARBA00009493"/>
    </source>
</evidence>
<keyword evidence="7" id="KW-1195">Viral transcription</keyword>
<dbReference type="Pfam" id="PF14700">
    <property type="entry name" value="RPOL_N"/>
    <property type="match status" value="1"/>
</dbReference>
<evidence type="ECO:0000256" key="6">
    <source>
        <dbReference type="ARBA" id="ARBA00023163"/>
    </source>
</evidence>
<reference evidence="11" key="1">
    <citation type="submission" date="2019-08" db="EMBL/GenBank/DDBJ databases">
        <title>Sus scorfa domesticus a preclinical model for human phage therapy.</title>
        <authorList>
            <person name="Colom J."/>
            <person name="Baig A."/>
            <person name="Barrow P."/>
            <person name="Atterbury R."/>
        </authorList>
    </citation>
    <scope>NUCLEOTIDE SEQUENCE</scope>
</reference>
<dbReference type="EC" id="2.7.7.6" evidence="2 9"/>
<dbReference type="PROSITE" id="PS00489">
    <property type="entry name" value="RNA_POL_PHAGE_2"/>
    <property type="match status" value="1"/>
</dbReference>
<comment type="catalytic activity">
    <reaction evidence="8 9">
        <text>RNA(n) + a ribonucleoside 5'-triphosphate = RNA(n+1) + diphosphate</text>
        <dbReference type="Rhea" id="RHEA:21248"/>
        <dbReference type="Rhea" id="RHEA-COMP:14527"/>
        <dbReference type="Rhea" id="RHEA-COMP:17342"/>
        <dbReference type="ChEBI" id="CHEBI:33019"/>
        <dbReference type="ChEBI" id="CHEBI:61557"/>
        <dbReference type="ChEBI" id="CHEBI:140395"/>
        <dbReference type="EC" id="2.7.7.6"/>
    </reaction>
</comment>
<keyword evidence="5 9" id="KW-0548">Nucleotidyltransferase</keyword>
<dbReference type="GO" id="GO:0006351">
    <property type="term" value="P:DNA-templated transcription"/>
    <property type="evidence" value="ECO:0007669"/>
    <property type="project" value="InterPro"/>
</dbReference>
<dbReference type="Proteomes" id="UP000827870">
    <property type="component" value="Segment"/>
</dbReference>
<gene>
    <name evidence="11" type="ORF">P4331_51</name>
</gene>
<keyword evidence="3 9" id="KW-0240">DNA-directed RNA polymerase</keyword>
<evidence type="ECO:0000259" key="10">
    <source>
        <dbReference type="SMART" id="SM01311"/>
    </source>
</evidence>
<keyword evidence="4 9" id="KW-0808">Transferase</keyword>
<evidence type="ECO:0000256" key="2">
    <source>
        <dbReference type="ARBA" id="ARBA00012418"/>
    </source>
</evidence>
<dbReference type="Gene3D" id="1.10.1320.10">
    <property type="entry name" value="DNA-directed RNA polymerase, N-terminal domain"/>
    <property type="match status" value="1"/>
</dbReference>
<evidence type="ECO:0000313" key="12">
    <source>
        <dbReference type="Proteomes" id="UP000827870"/>
    </source>
</evidence>
<dbReference type="InterPro" id="IPR002092">
    <property type="entry name" value="DNA-dir_Rpol_phage-type"/>
</dbReference>
<comment type="similarity">
    <text evidence="1 9">Belongs to the phage and mitochondrial RNA polymerase family.</text>
</comment>
<dbReference type="EMBL" id="MN384978">
    <property type="protein sequence ID" value="QFR58646.1"/>
    <property type="molecule type" value="Genomic_DNA"/>
</dbReference>
<evidence type="ECO:0000256" key="4">
    <source>
        <dbReference type="ARBA" id="ARBA00022679"/>
    </source>
</evidence>
<dbReference type="Pfam" id="PF00940">
    <property type="entry name" value="RNA_pol"/>
    <property type="match status" value="1"/>
</dbReference>
<organism evidence="11 12">
    <name type="scientific">Escherichia phage vB_EcolP_P433.1</name>
    <dbReference type="NCBI Taxonomy" id="2653657"/>
    <lineage>
        <taxon>Viruses</taxon>
        <taxon>Duplodnaviria</taxon>
        <taxon>Heunggongvirae</taxon>
        <taxon>Uroviricota</taxon>
        <taxon>Caudoviricetes</taxon>
        <taxon>Autographivirales</taxon>
        <taxon>Autosignataviridae</taxon>
        <taxon>Molineuxvirinae</taxon>
        <taxon>Rodentiumvirus</taxon>
        <taxon>Rodentiumvirus PP433</taxon>
    </lineage>
</organism>
<dbReference type="GO" id="GO:0003677">
    <property type="term" value="F:DNA binding"/>
    <property type="evidence" value="ECO:0007669"/>
    <property type="project" value="InterPro"/>
</dbReference>
<evidence type="ECO:0000256" key="8">
    <source>
        <dbReference type="ARBA" id="ARBA00048552"/>
    </source>
</evidence>
<dbReference type="PROSITE" id="PS00900">
    <property type="entry name" value="RNA_POL_PHAGE_1"/>
    <property type="match status" value="1"/>
</dbReference>
<accession>A0AAE6P0A0</accession>
<dbReference type="PANTHER" id="PTHR10102:SF0">
    <property type="entry name" value="DNA-DIRECTED RNA POLYMERASE, MITOCHONDRIAL"/>
    <property type="match status" value="1"/>
</dbReference>